<reference evidence="2" key="2">
    <citation type="submission" date="2016-02" db="EMBL/GenBank/DDBJ databases">
        <authorList>
            <person name="Teng J.L."/>
            <person name="Yang Y."/>
            <person name="Huang Y."/>
            <person name="Guo F."/>
            <person name="Wei W."/>
            <person name="Chen J.H."/>
            <person name="Wong S.Y."/>
            <person name="Lau S.K."/>
            <person name="Woo P.C."/>
        </authorList>
    </citation>
    <scope>NUCLEOTIDE SEQUENCE</scope>
    <source>
        <strain evidence="2">JCM 15929</strain>
    </source>
</reference>
<proteinExistence type="predicted"/>
<dbReference type="EMBL" id="LSRF01000006">
    <property type="protein sequence ID" value="KXP14218.1"/>
    <property type="molecule type" value="Genomic_DNA"/>
</dbReference>
<dbReference type="AlphaFoldDB" id="A0A138AUT9"/>
<accession>A0A138AUT9</accession>
<dbReference type="Pfam" id="PF13826">
    <property type="entry name" value="Monooxy_af470-like"/>
    <property type="match status" value="1"/>
</dbReference>
<evidence type="ECO:0000313" key="3">
    <source>
        <dbReference type="Proteomes" id="UP000070258"/>
    </source>
</evidence>
<keyword evidence="4" id="KW-1185">Reference proteome</keyword>
<protein>
    <submittedName>
        <fullName evidence="2">Uncharacterized protein</fullName>
    </submittedName>
</protein>
<dbReference type="Proteomes" id="UP000070258">
    <property type="component" value="Unassembled WGS sequence"/>
</dbReference>
<organism evidence="2 3">
    <name type="scientific">Tsukamurella pseudospumae</name>
    <dbReference type="NCBI Taxonomy" id="239498"/>
    <lineage>
        <taxon>Bacteria</taxon>
        <taxon>Bacillati</taxon>
        <taxon>Actinomycetota</taxon>
        <taxon>Actinomycetes</taxon>
        <taxon>Mycobacteriales</taxon>
        <taxon>Tsukamurellaceae</taxon>
        <taxon>Tsukamurella</taxon>
    </lineage>
</organism>
<evidence type="ECO:0000313" key="4">
    <source>
        <dbReference type="Proteomes" id="UP000070409"/>
    </source>
</evidence>
<reference evidence="3" key="3">
    <citation type="submission" date="2016-02" db="EMBL/GenBank/DDBJ databases">
        <authorList>
            <person name="Wen L."/>
            <person name="He K."/>
            <person name="Yang H."/>
        </authorList>
    </citation>
    <scope>NUCLEOTIDE SEQUENCE [LARGE SCALE GENOMIC DNA]</scope>
    <source>
        <strain evidence="3">JCM 15929</strain>
    </source>
</reference>
<dbReference type="EMBL" id="LSRE01000007">
    <property type="protein sequence ID" value="KXP00544.1"/>
    <property type="molecule type" value="Genomic_DNA"/>
</dbReference>
<reference evidence="1 4" key="1">
    <citation type="submission" date="2016-02" db="EMBL/GenBank/DDBJ databases">
        <authorList>
            <person name="Teng J.L."/>
            <person name="Tang Y."/>
            <person name="Huang Y."/>
            <person name="Guo F."/>
            <person name="Wei W."/>
            <person name="Chen J.H."/>
            <person name="Wong S.Y."/>
            <person name="Lau S.K."/>
            <person name="Woo P.C."/>
        </authorList>
    </citation>
    <scope>NUCLEOTIDE SEQUENCE [LARGE SCALE GENOMIC DNA]</scope>
    <source>
        <strain evidence="1 4">JCM 13375</strain>
    </source>
</reference>
<comment type="caution">
    <text evidence="2">The sequence shown here is derived from an EMBL/GenBank/DDBJ whole genome shotgun (WGS) entry which is preliminary data.</text>
</comment>
<dbReference type="Proteomes" id="UP000070409">
    <property type="component" value="Unassembled WGS sequence"/>
</dbReference>
<evidence type="ECO:0000313" key="1">
    <source>
        <dbReference type="EMBL" id="KXP00544.1"/>
    </source>
</evidence>
<sequence>MESVTIQCCLGRRTVKHDIKTDAHDGDVIVFLIGMQPRPTWNLGQAVFLTRSMFGMQRELKRDRRRGGAIGFLGGYNAFTTTGPMAVQYWRSFEDLERYARSTDFRHRPAWLKFYAMTHQDGRSRAGIWHETYRVPAGGHESIYGDLAKPVGLGAAVGVQPVGRRGTSARERIGA</sequence>
<dbReference type="InterPro" id="IPR025444">
    <property type="entry name" value="Monooxy_af470"/>
</dbReference>
<evidence type="ECO:0000313" key="2">
    <source>
        <dbReference type="EMBL" id="KXP14218.1"/>
    </source>
</evidence>
<name>A0A138AUT9_9ACTN</name>
<gene>
    <name evidence="2" type="ORF">AXK60_21275</name>
    <name evidence="1" type="ORF">AXK61_15250</name>
</gene>